<evidence type="ECO:0000256" key="1">
    <source>
        <dbReference type="ARBA" id="ARBA00004196"/>
    </source>
</evidence>
<feature type="chain" id="PRO_5003088439" evidence="5">
    <location>
        <begin position="27"/>
        <end position="583"/>
    </location>
</feature>
<comment type="similarity">
    <text evidence="2">Belongs to the bacterial solute-binding protein 5 family.</text>
</comment>
<keyword evidence="3" id="KW-0813">Transport</keyword>
<keyword evidence="8" id="KW-1185">Reference proteome</keyword>
<dbReference type="GO" id="GO:1904680">
    <property type="term" value="F:peptide transmembrane transporter activity"/>
    <property type="evidence" value="ECO:0007669"/>
    <property type="project" value="TreeGrafter"/>
</dbReference>
<evidence type="ECO:0000259" key="6">
    <source>
        <dbReference type="Pfam" id="PF00496"/>
    </source>
</evidence>
<evidence type="ECO:0000313" key="8">
    <source>
        <dbReference type="Proteomes" id="UP000004508"/>
    </source>
</evidence>
<dbReference type="PROSITE" id="PS51257">
    <property type="entry name" value="PROKAR_LIPOPROTEIN"/>
    <property type="match status" value="1"/>
</dbReference>
<comment type="caution">
    <text evidence="7">The sequence shown here is derived from an EMBL/GenBank/DDBJ whole genome shotgun (WGS) entry which is preliminary data.</text>
</comment>
<keyword evidence="4 5" id="KW-0732">Signal</keyword>
<dbReference type="CDD" id="cd00995">
    <property type="entry name" value="PBP2_NikA_DppA_OppA_like"/>
    <property type="match status" value="1"/>
</dbReference>
<dbReference type="Proteomes" id="UP000004508">
    <property type="component" value="Unassembled WGS sequence"/>
</dbReference>
<reference evidence="7 8" key="1">
    <citation type="journal article" date="2011" name="Stand. Genomic Sci.">
        <title>Non-contiguous finished genome sequence and contextual data of the filamentous soil bacterium Ktedonobacter racemifer type strain (SOSP1-21).</title>
        <authorList>
            <person name="Chang Y.J."/>
            <person name="Land M."/>
            <person name="Hauser L."/>
            <person name="Chertkov O."/>
            <person name="Del Rio T.G."/>
            <person name="Nolan M."/>
            <person name="Copeland A."/>
            <person name="Tice H."/>
            <person name="Cheng J.F."/>
            <person name="Lucas S."/>
            <person name="Han C."/>
            <person name="Goodwin L."/>
            <person name="Pitluck S."/>
            <person name="Ivanova N."/>
            <person name="Ovchinikova G."/>
            <person name="Pati A."/>
            <person name="Chen A."/>
            <person name="Palaniappan K."/>
            <person name="Mavromatis K."/>
            <person name="Liolios K."/>
            <person name="Brettin T."/>
            <person name="Fiebig A."/>
            <person name="Rohde M."/>
            <person name="Abt B."/>
            <person name="Goker M."/>
            <person name="Detter J.C."/>
            <person name="Woyke T."/>
            <person name="Bristow J."/>
            <person name="Eisen J.A."/>
            <person name="Markowitz V."/>
            <person name="Hugenholtz P."/>
            <person name="Kyrpides N.C."/>
            <person name="Klenk H.P."/>
            <person name="Lapidus A."/>
        </authorList>
    </citation>
    <scope>NUCLEOTIDE SEQUENCE [LARGE SCALE GENOMIC DNA]</scope>
    <source>
        <strain evidence="8">DSM 44963</strain>
    </source>
</reference>
<dbReference type="eggNOG" id="COG4166">
    <property type="taxonomic scope" value="Bacteria"/>
</dbReference>
<protein>
    <submittedName>
        <fullName evidence="7">Extracellular solute-binding protein family 5</fullName>
    </submittedName>
</protein>
<proteinExistence type="inferred from homology"/>
<dbReference type="RefSeq" id="WP_007917793.1">
    <property type="nucleotide sequence ID" value="NZ_ADVG01000004.1"/>
</dbReference>
<sequence>MLSHKPAVRRLLPVLFFCALAFIVVACGGSAPSQTSNTEKAAGDKQTFIFPETYVADIKTFDPALVTDVPSNDATKLVFSGLLTLNDKKELVYDLAQSYSVAPDGVTWTFKLKPNLKFSDGSPLTSEDVVFSINRYLLPETKSGSASSLDMIKDYDKLQSGQIKTLINDSLLAPDPQTVTIITSRKAQPYFAYTLSGSNVIISKKLFDKYGPKFVDHISEGAGSGPWTVQKYDKGVDITFIPNPNYNGAKPQLKKIVMVFYKDSDTSYRAYQTSQVSMAPVPSSSLDAARNLPNKQFRQVLEPTISYYTMNYLVKPFDNIKIRQAFALALDKEAIVHSVYKDDGSATNHIVPQGTPGYNQNLAGPLGVTSLKGDKTKARQLLEEGMKEEGYTPATFPQISLSVSAGSSDIAKEVTVAQQMWQNNLGISVKINAIDFNKLLDDMVNAINNPNGLQMWRIGWQSGTPDPLYSLTYVFGKGSSYNYMNYGNNKTSAAATQQQNQALMAQADGNTTRNERFQQYNQAEQQLINDVAWLPVYQPKAAQVYKTCVQGVPAEAYGMPSSVSWSQIYISKATPCANTDTYK</sequence>
<accession>D6U1F3</accession>
<dbReference type="InterPro" id="IPR039424">
    <property type="entry name" value="SBP_5"/>
</dbReference>
<dbReference type="InterPro" id="IPR030678">
    <property type="entry name" value="Peptide/Ni-bd"/>
</dbReference>
<feature type="signal peptide" evidence="5">
    <location>
        <begin position="1"/>
        <end position="26"/>
    </location>
</feature>
<dbReference type="STRING" id="485913.Krac_1428"/>
<dbReference type="Gene3D" id="3.10.105.10">
    <property type="entry name" value="Dipeptide-binding Protein, Domain 3"/>
    <property type="match status" value="1"/>
</dbReference>
<dbReference type="GO" id="GO:0030313">
    <property type="term" value="C:cell envelope"/>
    <property type="evidence" value="ECO:0007669"/>
    <property type="project" value="UniProtKB-SubCell"/>
</dbReference>
<dbReference type="GO" id="GO:0043190">
    <property type="term" value="C:ATP-binding cassette (ABC) transporter complex"/>
    <property type="evidence" value="ECO:0007669"/>
    <property type="project" value="InterPro"/>
</dbReference>
<organism evidence="7 8">
    <name type="scientific">Ktedonobacter racemifer DSM 44963</name>
    <dbReference type="NCBI Taxonomy" id="485913"/>
    <lineage>
        <taxon>Bacteria</taxon>
        <taxon>Bacillati</taxon>
        <taxon>Chloroflexota</taxon>
        <taxon>Ktedonobacteria</taxon>
        <taxon>Ktedonobacterales</taxon>
        <taxon>Ktedonobacteraceae</taxon>
        <taxon>Ktedonobacter</taxon>
    </lineage>
</organism>
<dbReference type="GO" id="GO:0042597">
    <property type="term" value="C:periplasmic space"/>
    <property type="evidence" value="ECO:0007669"/>
    <property type="project" value="UniProtKB-ARBA"/>
</dbReference>
<evidence type="ECO:0000256" key="3">
    <source>
        <dbReference type="ARBA" id="ARBA00022448"/>
    </source>
</evidence>
<evidence type="ECO:0000313" key="7">
    <source>
        <dbReference type="EMBL" id="EFH80804.1"/>
    </source>
</evidence>
<dbReference type="InParanoid" id="D6U1F3"/>
<evidence type="ECO:0000256" key="5">
    <source>
        <dbReference type="SAM" id="SignalP"/>
    </source>
</evidence>
<dbReference type="GO" id="GO:0015833">
    <property type="term" value="P:peptide transport"/>
    <property type="evidence" value="ECO:0007669"/>
    <property type="project" value="TreeGrafter"/>
</dbReference>
<evidence type="ECO:0000256" key="4">
    <source>
        <dbReference type="ARBA" id="ARBA00022729"/>
    </source>
</evidence>
<dbReference type="PANTHER" id="PTHR30290">
    <property type="entry name" value="PERIPLASMIC BINDING COMPONENT OF ABC TRANSPORTER"/>
    <property type="match status" value="1"/>
</dbReference>
<name>D6U1F3_KTERA</name>
<dbReference type="PIRSF" id="PIRSF002741">
    <property type="entry name" value="MppA"/>
    <property type="match status" value="1"/>
</dbReference>
<dbReference type="EMBL" id="ADVG01000004">
    <property type="protein sequence ID" value="EFH80804.1"/>
    <property type="molecule type" value="Genomic_DNA"/>
</dbReference>
<dbReference type="Gene3D" id="3.40.190.10">
    <property type="entry name" value="Periplasmic binding protein-like II"/>
    <property type="match status" value="1"/>
</dbReference>
<dbReference type="Pfam" id="PF00496">
    <property type="entry name" value="SBP_bac_5"/>
    <property type="match status" value="1"/>
</dbReference>
<gene>
    <name evidence="7" type="ORF">Krac_1428</name>
</gene>
<dbReference type="PANTHER" id="PTHR30290:SF10">
    <property type="entry name" value="PERIPLASMIC OLIGOPEPTIDE-BINDING PROTEIN-RELATED"/>
    <property type="match status" value="1"/>
</dbReference>
<dbReference type="AlphaFoldDB" id="D6U1F3"/>
<evidence type="ECO:0000256" key="2">
    <source>
        <dbReference type="ARBA" id="ARBA00005695"/>
    </source>
</evidence>
<dbReference type="OrthoDB" id="137511at2"/>
<dbReference type="InterPro" id="IPR000914">
    <property type="entry name" value="SBP_5_dom"/>
</dbReference>
<feature type="domain" description="Solute-binding protein family 5" evidence="6">
    <location>
        <begin position="90"/>
        <end position="481"/>
    </location>
</feature>
<comment type="subcellular location">
    <subcellularLocation>
        <location evidence="1">Cell envelope</location>
    </subcellularLocation>
</comment>
<dbReference type="SUPFAM" id="SSF53850">
    <property type="entry name" value="Periplasmic binding protein-like II"/>
    <property type="match status" value="1"/>
</dbReference>
<dbReference type="Gene3D" id="3.90.76.10">
    <property type="entry name" value="Dipeptide-binding Protein, Domain 1"/>
    <property type="match status" value="1"/>
</dbReference>